<dbReference type="InterPro" id="IPR039425">
    <property type="entry name" value="RNA_pol_sigma-70-like"/>
</dbReference>
<dbReference type="OrthoDB" id="9782703at2"/>
<evidence type="ECO:0000259" key="5">
    <source>
        <dbReference type="Pfam" id="PF04542"/>
    </source>
</evidence>
<organism evidence="7 8">
    <name type="scientific">Rhodopirellula baltica (strain DSM 10527 / NCIMB 13988 / SH1)</name>
    <dbReference type="NCBI Taxonomy" id="243090"/>
    <lineage>
        <taxon>Bacteria</taxon>
        <taxon>Pseudomonadati</taxon>
        <taxon>Planctomycetota</taxon>
        <taxon>Planctomycetia</taxon>
        <taxon>Pirellulales</taxon>
        <taxon>Pirellulaceae</taxon>
        <taxon>Rhodopirellula</taxon>
    </lineage>
</organism>
<feature type="domain" description="RNA polymerase sigma-70 region 2" evidence="5">
    <location>
        <begin position="41"/>
        <end position="107"/>
    </location>
</feature>
<evidence type="ECO:0000313" key="8">
    <source>
        <dbReference type="Proteomes" id="UP000001025"/>
    </source>
</evidence>
<evidence type="ECO:0000313" key="7">
    <source>
        <dbReference type="EMBL" id="CAD74923.1"/>
    </source>
</evidence>
<feature type="domain" description="RNA polymerase sigma factor 70 region 4 type 2" evidence="6">
    <location>
        <begin position="138"/>
        <end position="189"/>
    </location>
</feature>
<dbReference type="PANTHER" id="PTHR43133:SF45">
    <property type="entry name" value="RNA POLYMERASE ECF-TYPE SIGMA FACTOR"/>
    <property type="match status" value="1"/>
</dbReference>
<dbReference type="AlphaFoldDB" id="Q7UPY5"/>
<dbReference type="GO" id="GO:0006355">
    <property type="term" value="P:regulation of DNA-templated transcription"/>
    <property type="evidence" value="ECO:0000318"/>
    <property type="project" value="GO_Central"/>
</dbReference>
<dbReference type="GO" id="GO:0006352">
    <property type="term" value="P:DNA-templated transcription initiation"/>
    <property type="evidence" value="ECO:0007669"/>
    <property type="project" value="InterPro"/>
</dbReference>
<keyword evidence="3" id="KW-0731">Sigma factor</keyword>
<dbReference type="PATRIC" id="fig|243090.15.peg.3221"/>
<dbReference type="Proteomes" id="UP000001025">
    <property type="component" value="Chromosome"/>
</dbReference>
<evidence type="ECO:0000256" key="1">
    <source>
        <dbReference type="ARBA" id="ARBA00010641"/>
    </source>
</evidence>
<dbReference type="InterPro" id="IPR014284">
    <property type="entry name" value="RNA_pol_sigma-70_dom"/>
</dbReference>
<gene>
    <name evidence="7" type="ordered locus">RB6643</name>
</gene>
<sequence>MCKGYATSVTNTNRKTSNGTTERGLLVLEEDAKSLFIDWLEKHKASVVQVARAYTLGSEESQDLAQEILLQAWHSLPRFRGQASPATWFYRVALHTAMNWRRNDQRRRTCQQPLLEVQAIPSETIDSAEHAEQRETLEQLYEAIHQLPKSDVALVLLYLDELSYREMASVLGISESNVGVRLNRVKKTLSQLLNVEVAEGQHNES</sequence>
<evidence type="ECO:0000259" key="6">
    <source>
        <dbReference type="Pfam" id="PF08281"/>
    </source>
</evidence>
<dbReference type="InParanoid" id="Q7UPY5"/>
<dbReference type="InterPro" id="IPR013249">
    <property type="entry name" value="RNA_pol_sigma70_r4_t2"/>
</dbReference>
<dbReference type="Gene3D" id="1.10.1740.10">
    <property type="match status" value="1"/>
</dbReference>
<dbReference type="EMBL" id="BX294144">
    <property type="protein sequence ID" value="CAD74923.1"/>
    <property type="molecule type" value="Genomic_DNA"/>
</dbReference>
<dbReference type="HOGENOM" id="CLU_047691_3_3_0"/>
<dbReference type="SUPFAM" id="SSF88946">
    <property type="entry name" value="Sigma2 domain of RNA polymerase sigma factors"/>
    <property type="match status" value="1"/>
</dbReference>
<evidence type="ECO:0000256" key="4">
    <source>
        <dbReference type="ARBA" id="ARBA00023163"/>
    </source>
</evidence>
<keyword evidence="2" id="KW-0805">Transcription regulation</keyword>
<dbReference type="KEGG" id="rba:RB6643"/>
<dbReference type="STRING" id="243090.RB6643"/>
<dbReference type="PANTHER" id="PTHR43133">
    <property type="entry name" value="RNA POLYMERASE ECF-TYPE SIGMA FACTO"/>
    <property type="match status" value="1"/>
</dbReference>
<keyword evidence="4" id="KW-0804">Transcription</keyword>
<name>Q7UPY5_RHOBA</name>
<dbReference type="EnsemblBacteria" id="CAD74923">
    <property type="protein sequence ID" value="CAD74923"/>
    <property type="gene ID" value="RB6643"/>
</dbReference>
<evidence type="ECO:0000256" key="3">
    <source>
        <dbReference type="ARBA" id="ARBA00023082"/>
    </source>
</evidence>
<keyword evidence="8" id="KW-1185">Reference proteome</keyword>
<evidence type="ECO:0000256" key="2">
    <source>
        <dbReference type="ARBA" id="ARBA00023015"/>
    </source>
</evidence>
<dbReference type="GO" id="GO:0003677">
    <property type="term" value="F:DNA binding"/>
    <property type="evidence" value="ECO:0007669"/>
    <property type="project" value="InterPro"/>
</dbReference>
<dbReference type="SUPFAM" id="SSF88659">
    <property type="entry name" value="Sigma3 and sigma4 domains of RNA polymerase sigma factors"/>
    <property type="match status" value="1"/>
</dbReference>
<dbReference type="InterPro" id="IPR036388">
    <property type="entry name" value="WH-like_DNA-bd_sf"/>
</dbReference>
<dbReference type="Pfam" id="PF04542">
    <property type="entry name" value="Sigma70_r2"/>
    <property type="match status" value="1"/>
</dbReference>
<dbReference type="InterPro" id="IPR007627">
    <property type="entry name" value="RNA_pol_sigma70_r2"/>
</dbReference>
<accession>Q7UPY5</accession>
<protein>
    <submittedName>
        <fullName evidence="7">Probable RNA polymerase ECF-type sigma factor</fullName>
    </submittedName>
</protein>
<dbReference type="InterPro" id="IPR013324">
    <property type="entry name" value="RNA_pol_sigma_r3/r4-like"/>
</dbReference>
<proteinExistence type="inferred from homology"/>
<dbReference type="eggNOG" id="COG1595">
    <property type="taxonomic scope" value="Bacteria"/>
</dbReference>
<dbReference type="NCBIfam" id="TIGR02937">
    <property type="entry name" value="sigma70-ECF"/>
    <property type="match status" value="1"/>
</dbReference>
<dbReference type="Pfam" id="PF08281">
    <property type="entry name" value="Sigma70_r4_2"/>
    <property type="match status" value="1"/>
</dbReference>
<comment type="similarity">
    <text evidence="1">Belongs to the sigma-70 factor family. ECF subfamily.</text>
</comment>
<reference evidence="7 8" key="1">
    <citation type="journal article" date="2003" name="Proc. Natl. Acad. Sci. U.S.A.">
        <title>Complete genome sequence of the marine planctomycete Pirellula sp. strain 1.</title>
        <authorList>
            <person name="Gloeckner F.O."/>
            <person name="Kube M."/>
            <person name="Bauer M."/>
            <person name="Teeling H."/>
            <person name="Lombardot T."/>
            <person name="Ludwig W."/>
            <person name="Gade D."/>
            <person name="Beck A."/>
            <person name="Borzym K."/>
            <person name="Heitmann K."/>
            <person name="Rabus R."/>
            <person name="Schlesner H."/>
            <person name="Amann R."/>
            <person name="Reinhardt R."/>
        </authorList>
    </citation>
    <scope>NUCLEOTIDE SEQUENCE [LARGE SCALE GENOMIC DNA]</scope>
    <source>
        <strain evidence="8">DSM 10527 / NCIMB 13988 / SH1</strain>
    </source>
</reference>
<dbReference type="GO" id="GO:0016987">
    <property type="term" value="F:sigma factor activity"/>
    <property type="evidence" value="ECO:0000318"/>
    <property type="project" value="GO_Central"/>
</dbReference>
<dbReference type="InterPro" id="IPR013325">
    <property type="entry name" value="RNA_pol_sigma_r2"/>
</dbReference>
<dbReference type="Gene3D" id="1.10.10.10">
    <property type="entry name" value="Winged helix-like DNA-binding domain superfamily/Winged helix DNA-binding domain"/>
    <property type="match status" value="1"/>
</dbReference>